<evidence type="ECO:0000256" key="7">
    <source>
        <dbReference type="ARBA" id="ARBA00023136"/>
    </source>
</evidence>
<proteinExistence type="inferred from homology"/>
<dbReference type="PROSITE" id="PS51779">
    <property type="entry name" value="POTRA"/>
    <property type="match status" value="1"/>
</dbReference>
<keyword evidence="5" id="KW-0812">Transmembrane</keyword>
<dbReference type="EMBL" id="CP003630">
    <property type="protein sequence ID" value="AFZ18400.1"/>
    <property type="molecule type" value="Genomic_DNA"/>
</dbReference>
<feature type="region of interest" description="Disordered" evidence="9">
    <location>
        <begin position="47"/>
        <end position="91"/>
    </location>
</feature>
<dbReference type="KEGG" id="mic:Mic7113_2608"/>
<evidence type="ECO:0000256" key="8">
    <source>
        <dbReference type="ARBA" id="ARBA00023237"/>
    </source>
</evidence>
<keyword evidence="7" id="KW-0472">Membrane</keyword>
<comment type="similarity">
    <text evidence="2">Belongs to the TPS (TC 1.B.20) family.</text>
</comment>
<keyword evidence="8" id="KW-0998">Cell outer membrane</keyword>
<evidence type="ECO:0000256" key="1">
    <source>
        <dbReference type="ARBA" id="ARBA00004442"/>
    </source>
</evidence>
<dbReference type="InterPro" id="IPR034746">
    <property type="entry name" value="POTRA"/>
</dbReference>
<keyword evidence="3" id="KW-0813">Transport</keyword>
<dbReference type="OrthoDB" id="596066at2"/>
<dbReference type="PATRIC" id="fig|1173027.3.peg.2865"/>
<dbReference type="Gene3D" id="2.40.160.50">
    <property type="entry name" value="membrane protein fhac: a member of the omp85/tpsb transporter family"/>
    <property type="match status" value="1"/>
</dbReference>
<name>K9WDC2_9CYAN</name>
<dbReference type="GO" id="GO:0098046">
    <property type="term" value="C:type V protein secretion system complex"/>
    <property type="evidence" value="ECO:0007669"/>
    <property type="project" value="TreeGrafter"/>
</dbReference>
<keyword evidence="12" id="KW-1185">Reference proteome</keyword>
<evidence type="ECO:0000313" key="11">
    <source>
        <dbReference type="EMBL" id="AFZ18400.1"/>
    </source>
</evidence>
<evidence type="ECO:0000256" key="2">
    <source>
        <dbReference type="ARBA" id="ARBA00009055"/>
    </source>
</evidence>
<protein>
    <submittedName>
        <fullName evidence="11">Hemolysin activation/secretion protein</fullName>
    </submittedName>
</protein>
<dbReference type="PANTHER" id="PTHR34597:SF1">
    <property type="entry name" value="HEME_HEMOPEXIN TRANSPORTER PROTEIN HUXB"/>
    <property type="match status" value="1"/>
</dbReference>
<dbReference type="AlphaFoldDB" id="K9WDC2"/>
<dbReference type="STRING" id="1173027.Mic7113_2608"/>
<dbReference type="GO" id="GO:0046819">
    <property type="term" value="P:protein secretion by the type V secretion system"/>
    <property type="evidence" value="ECO:0007669"/>
    <property type="project" value="TreeGrafter"/>
</dbReference>
<dbReference type="HOGENOM" id="CLU_021521_0_0_3"/>
<keyword evidence="4" id="KW-1134">Transmembrane beta strand</keyword>
<dbReference type="eggNOG" id="COG2831">
    <property type="taxonomic scope" value="Bacteria"/>
</dbReference>
<dbReference type="PANTHER" id="PTHR34597">
    <property type="entry name" value="SLR1661 PROTEIN"/>
    <property type="match status" value="1"/>
</dbReference>
<dbReference type="RefSeq" id="WP_015182549.1">
    <property type="nucleotide sequence ID" value="NC_019738.1"/>
</dbReference>
<reference evidence="11 12" key="1">
    <citation type="submission" date="2012-06" db="EMBL/GenBank/DDBJ databases">
        <title>Finished chromosome of genome of Microcoleus sp. PCC 7113.</title>
        <authorList>
            <consortium name="US DOE Joint Genome Institute"/>
            <person name="Gugger M."/>
            <person name="Coursin T."/>
            <person name="Rippka R."/>
            <person name="Tandeau De Marsac N."/>
            <person name="Huntemann M."/>
            <person name="Wei C.-L."/>
            <person name="Han J."/>
            <person name="Detter J.C."/>
            <person name="Han C."/>
            <person name="Tapia R."/>
            <person name="Chen A."/>
            <person name="Kyrpides N."/>
            <person name="Mavromatis K."/>
            <person name="Markowitz V."/>
            <person name="Szeto E."/>
            <person name="Ivanova N."/>
            <person name="Pagani I."/>
            <person name="Pati A."/>
            <person name="Goodwin L."/>
            <person name="Nordberg H.P."/>
            <person name="Cantor M.N."/>
            <person name="Hua S.X."/>
            <person name="Woyke T."/>
            <person name="Kerfeld C.A."/>
        </authorList>
    </citation>
    <scope>NUCLEOTIDE SEQUENCE [LARGE SCALE GENOMIC DNA]</scope>
    <source>
        <strain evidence="11 12">PCC 7113</strain>
    </source>
</reference>
<dbReference type="InterPro" id="IPR005565">
    <property type="entry name" value="Hemolysn_activator_HlyB_C"/>
</dbReference>
<accession>K9WDC2</accession>
<evidence type="ECO:0000313" key="12">
    <source>
        <dbReference type="Proteomes" id="UP000010471"/>
    </source>
</evidence>
<sequence length="587" mass="63695">MHLRQILLGTGLLYFSCHCVTLAQQAPESEENQQTPTPSIVLQLAQTNPNLPPGILEPTRPGLPPLPSTSPDTPTPPSPLTPPPEIPLTPPTELGVKVKVKRVEVLGSTVFSPQELEAAVASFIGKEATFEDLLAIRAAITQLYTNQGYTTSGAFLPAQDLTDGVVKIQVVEGAIEKIEIEGLTRLRSAYVRSRINLATLAPVNLPRLEEALQLLQLNPLIKTVQAELAAGTAPGLSVLTLNVKEAQPYTAAFTVENRDSPSVGEIRGTAEIAHNNLLGFGDRFTFDYGVSPGINTYNLGYEFPVNPRDGTVNISYGSSSSRIVEQPFADLDINADSYNVSLGFRQPIVRTPKSEFTVGVSLDLRQSQTYLFENVPYSFSPGPENGKSKLTVLRLNQDWINRSTTRVLAARSQLSLGLNALGATSNETGVDGQFASWLGQFQWVEALGGNTIFLARAAAQFSLDSLLPIEQFSMGGVETVRGYRQNQRVADNGIVGSLELHYPIIRQPDGMGTLLLTPFFDVGTVWNNQGEIPSSSTLASIGLGLRWQRNPHFSARLDWGIPLISVTEDGNSLQDNGISFSIRFQPF</sequence>
<dbReference type="GO" id="GO:0008320">
    <property type="term" value="F:protein transmembrane transporter activity"/>
    <property type="evidence" value="ECO:0007669"/>
    <property type="project" value="TreeGrafter"/>
</dbReference>
<dbReference type="Pfam" id="PF03865">
    <property type="entry name" value="ShlB"/>
    <property type="match status" value="1"/>
</dbReference>
<dbReference type="GO" id="GO:0009279">
    <property type="term" value="C:cell outer membrane"/>
    <property type="evidence" value="ECO:0007669"/>
    <property type="project" value="UniProtKB-SubCell"/>
</dbReference>
<keyword evidence="6" id="KW-0653">Protein transport</keyword>
<comment type="subcellular location">
    <subcellularLocation>
        <location evidence="1">Cell outer membrane</location>
    </subcellularLocation>
</comment>
<gene>
    <name evidence="11" type="ORF">Mic7113_2608</name>
</gene>
<evidence type="ECO:0000256" key="3">
    <source>
        <dbReference type="ARBA" id="ARBA00022448"/>
    </source>
</evidence>
<dbReference type="Pfam" id="PF08479">
    <property type="entry name" value="POTRA_2"/>
    <property type="match status" value="1"/>
</dbReference>
<feature type="domain" description="POTRA" evidence="10">
    <location>
        <begin position="98"/>
        <end position="173"/>
    </location>
</feature>
<dbReference type="Proteomes" id="UP000010471">
    <property type="component" value="Chromosome"/>
</dbReference>
<evidence type="ECO:0000256" key="4">
    <source>
        <dbReference type="ARBA" id="ARBA00022452"/>
    </source>
</evidence>
<dbReference type="InterPro" id="IPR051544">
    <property type="entry name" value="TPS_OM_transporter"/>
</dbReference>
<dbReference type="InterPro" id="IPR013686">
    <property type="entry name" value="Polypept-transport_assoc_ShlB"/>
</dbReference>
<evidence type="ECO:0000256" key="6">
    <source>
        <dbReference type="ARBA" id="ARBA00022927"/>
    </source>
</evidence>
<evidence type="ECO:0000256" key="5">
    <source>
        <dbReference type="ARBA" id="ARBA00022692"/>
    </source>
</evidence>
<feature type="compositionally biased region" description="Pro residues" evidence="9">
    <location>
        <begin position="61"/>
        <end position="90"/>
    </location>
</feature>
<evidence type="ECO:0000256" key="9">
    <source>
        <dbReference type="SAM" id="MobiDB-lite"/>
    </source>
</evidence>
<organism evidence="11 12">
    <name type="scientific">Allocoleopsis franciscana PCC 7113</name>
    <dbReference type="NCBI Taxonomy" id="1173027"/>
    <lineage>
        <taxon>Bacteria</taxon>
        <taxon>Bacillati</taxon>
        <taxon>Cyanobacteriota</taxon>
        <taxon>Cyanophyceae</taxon>
        <taxon>Coleofasciculales</taxon>
        <taxon>Coleofasciculaceae</taxon>
        <taxon>Allocoleopsis</taxon>
        <taxon>Allocoleopsis franciscana</taxon>
    </lineage>
</organism>
<dbReference type="Gene3D" id="3.10.20.310">
    <property type="entry name" value="membrane protein fhac"/>
    <property type="match status" value="1"/>
</dbReference>
<evidence type="ECO:0000259" key="10">
    <source>
        <dbReference type="PROSITE" id="PS51779"/>
    </source>
</evidence>